<reference evidence="8 9" key="1">
    <citation type="submission" date="2023-08" db="EMBL/GenBank/DDBJ databases">
        <title>A Necator americanus chromosomal reference genome.</title>
        <authorList>
            <person name="Ilik V."/>
            <person name="Petrzelkova K.J."/>
            <person name="Pardy F."/>
            <person name="Fuh T."/>
            <person name="Niatou-Singa F.S."/>
            <person name="Gouil Q."/>
            <person name="Baker L."/>
            <person name="Ritchie M.E."/>
            <person name="Jex A.R."/>
            <person name="Gazzola D."/>
            <person name="Li H."/>
            <person name="Toshio Fujiwara R."/>
            <person name="Zhan B."/>
            <person name="Aroian R.V."/>
            <person name="Pafco B."/>
            <person name="Schwarz E.M."/>
        </authorList>
    </citation>
    <scope>NUCLEOTIDE SEQUENCE [LARGE SCALE GENOMIC DNA]</scope>
    <source>
        <strain evidence="8 9">Aroian</strain>
        <tissue evidence="8">Whole animal</tissue>
    </source>
</reference>
<keyword evidence="4" id="KW-0788">Thiol protease</keyword>
<dbReference type="InterPro" id="IPR025660">
    <property type="entry name" value="Pept_his_AS"/>
</dbReference>
<comment type="caution">
    <text evidence="8">The sequence shown here is derived from an EMBL/GenBank/DDBJ whole genome shotgun (WGS) entry which is preliminary data.</text>
</comment>
<dbReference type="PROSITE" id="PS00640">
    <property type="entry name" value="THIOL_PROTEASE_ASN"/>
    <property type="match status" value="1"/>
</dbReference>
<dbReference type="PROSITE" id="PS00639">
    <property type="entry name" value="THIOL_PROTEASE_HIS"/>
    <property type="match status" value="1"/>
</dbReference>
<dbReference type="InterPro" id="IPR000169">
    <property type="entry name" value="Pept_cys_AS"/>
</dbReference>
<evidence type="ECO:0000256" key="6">
    <source>
        <dbReference type="SAM" id="SignalP"/>
    </source>
</evidence>
<dbReference type="InterPro" id="IPR000668">
    <property type="entry name" value="Peptidase_C1A_C"/>
</dbReference>
<dbReference type="PRINTS" id="PR00705">
    <property type="entry name" value="PAPAIN"/>
</dbReference>
<evidence type="ECO:0000256" key="2">
    <source>
        <dbReference type="ARBA" id="ARBA00022670"/>
    </source>
</evidence>
<dbReference type="InterPro" id="IPR038765">
    <property type="entry name" value="Papain-like_cys_pep_sf"/>
</dbReference>
<feature type="chain" id="PRO_5045043597" description="Peptidase C1A papain C-terminal domain-containing protein" evidence="6">
    <location>
        <begin position="19"/>
        <end position="366"/>
    </location>
</feature>
<name>A0ABR1C238_NECAM</name>
<keyword evidence="6" id="KW-0732">Signal</keyword>
<evidence type="ECO:0000313" key="9">
    <source>
        <dbReference type="Proteomes" id="UP001303046"/>
    </source>
</evidence>
<evidence type="ECO:0000256" key="3">
    <source>
        <dbReference type="ARBA" id="ARBA00022801"/>
    </source>
</evidence>
<keyword evidence="5" id="KW-1015">Disulfide bond</keyword>
<dbReference type="InterPro" id="IPR025661">
    <property type="entry name" value="Pept_asp_AS"/>
</dbReference>
<evidence type="ECO:0000259" key="7">
    <source>
        <dbReference type="SMART" id="SM00645"/>
    </source>
</evidence>
<dbReference type="PROSITE" id="PS00139">
    <property type="entry name" value="THIOL_PROTEASE_CYS"/>
    <property type="match status" value="1"/>
</dbReference>
<evidence type="ECO:0000256" key="5">
    <source>
        <dbReference type="ARBA" id="ARBA00023157"/>
    </source>
</evidence>
<dbReference type="Pfam" id="PF00112">
    <property type="entry name" value="Peptidase_C1"/>
    <property type="match status" value="1"/>
</dbReference>
<protein>
    <recommendedName>
        <fullName evidence="7">Peptidase C1A papain C-terminal domain-containing protein</fullName>
    </recommendedName>
</protein>
<dbReference type="CDD" id="cd02620">
    <property type="entry name" value="Peptidase_C1A_CathepsinB"/>
    <property type="match status" value="1"/>
</dbReference>
<keyword evidence="9" id="KW-1185">Reference proteome</keyword>
<dbReference type="SUPFAM" id="SSF54001">
    <property type="entry name" value="Cysteine proteinases"/>
    <property type="match status" value="1"/>
</dbReference>
<evidence type="ECO:0000313" key="8">
    <source>
        <dbReference type="EMBL" id="KAK6731336.1"/>
    </source>
</evidence>
<organism evidence="8 9">
    <name type="scientific">Necator americanus</name>
    <name type="common">Human hookworm</name>
    <dbReference type="NCBI Taxonomy" id="51031"/>
    <lineage>
        <taxon>Eukaryota</taxon>
        <taxon>Metazoa</taxon>
        <taxon>Ecdysozoa</taxon>
        <taxon>Nematoda</taxon>
        <taxon>Chromadorea</taxon>
        <taxon>Rhabditida</taxon>
        <taxon>Rhabditina</taxon>
        <taxon>Rhabditomorpha</taxon>
        <taxon>Strongyloidea</taxon>
        <taxon>Ancylostomatidae</taxon>
        <taxon>Bunostominae</taxon>
        <taxon>Necator</taxon>
    </lineage>
</organism>
<keyword evidence="2" id="KW-0645">Protease</keyword>
<sequence length="366" mass="41090">MTSYLIFLVCIIRSSVVASDASRSMITIITLLLIASTVKSLTVEEYLARPVPEYATKLTGQAYVDYVNQHQSFYKAEYSPLVEQYAKAVMRSEFMTMPNQNYVVKDVDLNINLPETFDAREKWPNCTSIRTIRDQSNCGSCWAVSAASVMSDRLCIQSNGTIQSWASDTDILSCCWNCGMGCDGGRPFAAFFFAIDNGVCTGGPFREPNVCKPYAFYPCGRHQNQKYFGPCPKELWPTPKCRKMCQLKYNVAYKDDKIYGNDAYSLPNNETRIMQEIFTNGPVVGIFSVFADFAIYKNGVYVSNGIQPNGAHAVKIIGWGVQDGLKYWLIANSWNNDWGDEGYVRFLRGDNHCGIESRVVTGTMKV</sequence>
<accession>A0ABR1C238</accession>
<dbReference type="Proteomes" id="UP001303046">
    <property type="component" value="Unassembled WGS sequence"/>
</dbReference>
<feature type="domain" description="Peptidase C1A papain C-terminal" evidence="7">
    <location>
        <begin position="113"/>
        <end position="363"/>
    </location>
</feature>
<feature type="signal peptide" evidence="6">
    <location>
        <begin position="1"/>
        <end position="18"/>
    </location>
</feature>
<evidence type="ECO:0000256" key="4">
    <source>
        <dbReference type="ARBA" id="ARBA00022807"/>
    </source>
</evidence>
<dbReference type="EMBL" id="JAVFWL010000001">
    <property type="protein sequence ID" value="KAK6731336.1"/>
    <property type="molecule type" value="Genomic_DNA"/>
</dbReference>
<keyword evidence="3" id="KW-0378">Hydrolase</keyword>
<dbReference type="Gene3D" id="3.90.70.10">
    <property type="entry name" value="Cysteine proteinases"/>
    <property type="match status" value="1"/>
</dbReference>
<dbReference type="PANTHER" id="PTHR12411">
    <property type="entry name" value="CYSTEINE PROTEASE FAMILY C1-RELATED"/>
    <property type="match status" value="1"/>
</dbReference>
<gene>
    <name evidence="8" type="primary">Necator_chrI.g3799</name>
    <name evidence="8" type="ORF">RB195_007670</name>
</gene>
<comment type="similarity">
    <text evidence="1">Belongs to the peptidase C1 family.</text>
</comment>
<evidence type="ECO:0000256" key="1">
    <source>
        <dbReference type="ARBA" id="ARBA00008455"/>
    </source>
</evidence>
<proteinExistence type="inferred from homology"/>
<dbReference type="InterPro" id="IPR013128">
    <property type="entry name" value="Peptidase_C1A"/>
</dbReference>
<dbReference type="SMART" id="SM00645">
    <property type="entry name" value="Pept_C1"/>
    <property type="match status" value="1"/>
</dbReference>